<protein>
    <submittedName>
        <fullName evidence="1">Uncharacterized protein</fullName>
    </submittedName>
</protein>
<name>A0AC61NKP7_9BACT</name>
<accession>A0AC61NKP7</accession>
<gene>
    <name evidence="1" type="ORF">K4L44_05640</name>
</gene>
<dbReference type="EMBL" id="CP081303">
    <property type="protein sequence ID" value="QZE15315.1"/>
    <property type="molecule type" value="Genomic_DNA"/>
</dbReference>
<sequence>MKKAAFLLCLMMASFVLTAQKKEGWSLSGTFMNRYVWRGNDYGNGPVVQPSFSYSFKNFSIGAWGNYSLNISPNNAEVDLWSSYSFSKTFKMLLTDYYFPVEPGNQGNFMSCNAHTYELGAMKTFGRFQASFYGLLNGPNTMYGEVKYTKNKISLFIGGGGTTNNNLCIHNTGISYQDALEVSDRFQIPIQGSLIYNPSSEQIYLTFGFTIQ</sequence>
<evidence type="ECO:0000313" key="2">
    <source>
        <dbReference type="Proteomes" id="UP000826212"/>
    </source>
</evidence>
<proteinExistence type="predicted"/>
<organism evidence="1 2">
    <name type="scientific">Halosquirtibacter laminarini</name>
    <dbReference type="NCBI Taxonomy" id="3374600"/>
    <lineage>
        <taxon>Bacteria</taxon>
        <taxon>Pseudomonadati</taxon>
        <taxon>Bacteroidota</taxon>
        <taxon>Bacteroidia</taxon>
        <taxon>Marinilabiliales</taxon>
        <taxon>Prolixibacteraceae</taxon>
        <taxon>Halosquirtibacter</taxon>
    </lineage>
</organism>
<evidence type="ECO:0000313" key="1">
    <source>
        <dbReference type="EMBL" id="QZE15315.1"/>
    </source>
</evidence>
<reference evidence="1" key="1">
    <citation type="submission" date="2021-08" db="EMBL/GenBank/DDBJ databases">
        <title>Novel anaerobic bacterium isolated from sea squirt in East Sea, Republic of Korea.</title>
        <authorList>
            <person name="Nguyen T.H."/>
            <person name="Li Z."/>
            <person name="Lee Y.-J."/>
            <person name="Ko J."/>
            <person name="Kim S.-G."/>
        </authorList>
    </citation>
    <scope>NUCLEOTIDE SEQUENCE</scope>
    <source>
        <strain evidence="1">KCTC 25031</strain>
    </source>
</reference>
<keyword evidence="2" id="KW-1185">Reference proteome</keyword>
<dbReference type="Proteomes" id="UP000826212">
    <property type="component" value="Chromosome"/>
</dbReference>